<keyword evidence="2" id="KW-0449">Lipoprotein</keyword>
<dbReference type="Proteomes" id="UP000245125">
    <property type="component" value="Unassembled WGS sequence"/>
</dbReference>
<feature type="signal peptide" evidence="1">
    <location>
        <begin position="1"/>
        <end position="24"/>
    </location>
</feature>
<dbReference type="AlphaFoldDB" id="A0A2U3QGS2"/>
<protein>
    <submittedName>
        <fullName evidence="2">Putative Lipoprotein</fullName>
    </submittedName>
</protein>
<evidence type="ECO:0000313" key="2">
    <source>
        <dbReference type="EMBL" id="SPQ00540.1"/>
    </source>
</evidence>
<evidence type="ECO:0000256" key="1">
    <source>
        <dbReference type="SAM" id="SignalP"/>
    </source>
</evidence>
<evidence type="ECO:0000313" key="3">
    <source>
        <dbReference type="Proteomes" id="UP000245125"/>
    </source>
</evidence>
<gene>
    <name evidence="2" type="ORF">NBG4_270003</name>
</gene>
<dbReference type="OrthoDB" id="5394860at2"/>
<proteinExistence type="predicted"/>
<organism evidence="2 3">
    <name type="scientific">Candidatus Sulfobium mesophilum</name>
    <dbReference type="NCBI Taxonomy" id="2016548"/>
    <lineage>
        <taxon>Bacteria</taxon>
        <taxon>Pseudomonadati</taxon>
        <taxon>Nitrospirota</taxon>
        <taxon>Nitrospiria</taxon>
        <taxon>Nitrospirales</taxon>
        <taxon>Nitrospiraceae</taxon>
        <taxon>Candidatus Sulfobium</taxon>
    </lineage>
</organism>
<keyword evidence="3" id="KW-1185">Reference proteome</keyword>
<feature type="chain" id="PRO_5015520680" evidence="1">
    <location>
        <begin position="25"/>
        <end position="384"/>
    </location>
</feature>
<keyword evidence="1" id="KW-0732">Signal</keyword>
<dbReference type="Gene3D" id="3.40.50.10610">
    <property type="entry name" value="ABC-type transport auxiliary lipoprotein component"/>
    <property type="match status" value="2"/>
</dbReference>
<dbReference type="EMBL" id="OUUY01000072">
    <property type="protein sequence ID" value="SPQ00540.1"/>
    <property type="molecule type" value="Genomic_DNA"/>
</dbReference>
<accession>A0A2U3QGS2</accession>
<name>A0A2U3QGS2_9BACT</name>
<reference evidence="3" key="1">
    <citation type="submission" date="2018-03" db="EMBL/GenBank/DDBJ databases">
        <authorList>
            <person name="Zecchin S."/>
        </authorList>
    </citation>
    <scope>NUCLEOTIDE SEQUENCE [LARGE SCALE GENOMIC DNA]</scope>
</reference>
<sequence length="384" mass="41712">MNRHAALLVAFAFFVALLSPLETAAAVLTDSLKPSVAVFVPENLSGKPAPLKVLRESLIRDVASIGISILDDASLERFMLRHRVRYTGGIDGDSALALKTEEKIDAVLISSVTLYDESSPPKLSVIARLVSTGERPAIMWMGSASVSGDDSRGILGIGLITDPVELREKVVGSLVRSLAVQLSGEKAEAKPTKGRYRPKIFYQSDSFSPGTGYAVAVAPFLNFSDRKYAGDIIVLHFIEELLKNGFDVVEPGVLRQKLLNMRIIMNEGITLKDADVISLGLNADLVLAGKVNDYEDYTGPEGSPRVDFSVLIIEKMTKKVLWSSKSYNRGDDGVFFFDRGKVSTADRLATYMTSAIVEKISQPGVEVEGEPGLGELPFSPRRTE</sequence>